<dbReference type="EMBL" id="PEWY01000140">
    <property type="protein sequence ID" value="PIU36630.1"/>
    <property type="molecule type" value="Genomic_DNA"/>
</dbReference>
<dbReference type="AlphaFoldDB" id="A0A2M6YSW9"/>
<feature type="non-terminal residue" evidence="1">
    <location>
        <position position="474"/>
    </location>
</feature>
<reference evidence="2" key="1">
    <citation type="submission" date="2017-09" db="EMBL/GenBank/DDBJ databases">
        <title>Depth-based differentiation of microbial function through sediment-hosted aquifers and enrichment of novel symbionts in the deep terrestrial subsurface.</title>
        <authorList>
            <person name="Probst A.J."/>
            <person name="Ladd B."/>
            <person name="Jarett J.K."/>
            <person name="Geller-Mcgrath D.E."/>
            <person name="Sieber C.M.K."/>
            <person name="Emerson J.B."/>
            <person name="Anantharaman K."/>
            <person name="Thomas B.C."/>
            <person name="Malmstrom R."/>
            <person name="Stieglmeier M."/>
            <person name="Klingl A."/>
            <person name="Woyke T."/>
            <person name="Ryan C.M."/>
            <person name="Banfield J.F."/>
        </authorList>
    </citation>
    <scope>NUCLEOTIDE SEQUENCE [LARGE SCALE GENOMIC DNA]</scope>
</reference>
<organism evidence="1 2">
    <name type="scientific">Candidatus Roizmanbacteria bacterium CG07_land_8_20_14_0_80_34_15</name>
    <dbReference type="NCBI Taxonomy" id="1974849"/>
    <lineage>
        <taxon>Bacteria</taxon>
        <taxon>Candidatus Roizmaniibacteriota</taxon>
    </lineage>
</organism>
<sequence>MKILKIIFFVLLISLIFTSGILLGKNLTNKSVPLTIYKQSPSQTSATIPSVSISFDETANWKLTKFSTTISFKLPQNIEDPLYVNTGHYAQGTTLPGNTEFQIWGADGASPSQGKDYYDEIKNNITSNLIFQTKKTQLNNKEAIEFTTDVSSPEMVWGGEVYNKLRGVLIKMNDGRGLVVIHYQGTTFQKNGDFISDNKIFNQILSTFKFVDSPESLLYGYTHKATGFSFNYPSVYKVAEQPMNGGIDLISLNNNDGVKIDIYISDNPDGKTLDELVNEFDVEQGEASIPPSEYRKSIIAGESAIRRRDNISGKEKVFFVHNGGFFEFIKFFNNTKKEQNEFEDILQSITFKGASVYNFGKVSFPYEKSWQIVGSQGSNENIYALYFYIKSLCINRKPQPIISGTEMVCDVTIVDYSPSYFQLKEQKAILDLNQFIELMSSQGRDETMATPIINNFVNDKNISITKWVGIRPLT</sequence>
<evidence type="ECO:0000313" key="2">
    <source>
        <dbReference type="Proteomes" id="UP000230184"/>
    </source>
</evidence>
<name>A0A2M6YSW9_9BACT</name>
<dbReference type="Proteomes" id="UP000230184">
    <property type="component" value="Unassembled WGS sequence"/>
</dbReference>
<protein>
    <submittedName>
        <fullName evidence="1">Uncharacterized protein</fullName>
    </submittedName>
</protein>
<gene>
    <name evidence="1" type="ORF">COT02_05025</name>
</gene>
<evidence type="ECO:0000313" key="1">
    <source>
        <dbReference type="EMBL" id="PIU36630.1"/>
    </source>
</evidence>
<proteinExistence type="predicted"/>
<accession>A0A2M6YSW9</accession>
<comment type="caution">
    <text evidence="1">The sequence shown here is derived from an EMBL/GenBank/DDBJ whole genome shotgun (WGS) entry which is preliminary data.</text>
</comment>